<evidence type="ECO:0000313" key="4">
    <source>
        <dbReference type="Proteomes" id="UP000183894"/>
    </source>
</evidence>
<organism evidence="3 4">
    <name type="scientific">Haloferax larsenii</name>
    <dbReference type="NCBI Taxonomy" id="302484"/>
    <lineage>
        <taxon>Archaea</taxon>
        <taxon>Methanobacteriati</taxon>
        <taxon>Methanobacteriota</taxon>
        <taxon>Stenosarchaea group</taxon>
        <taxon>Halobacteria</taxon>
        <taxon>Halobacteriales</taxon>
        <taxon>Haloferacaceae</taxon>
        <taxon>Haloferax</taxon>
    </lineage>
</organism>
<keyword evidence="1" id="KW-0812">Transmembrane</keyword>
<evidence type="ECO:0000313" key="3">
    <source>
        <dbReference type="EMBL" id="SEL59867.1"/>
    </source>
</evidence>
<dbReference type="EMBL" id="FOAD01000006">
    <property type="protein sequence ID" value="SEL59867.1"/>
    <property type="molecule type" value="Genomic_DNA"/>
</dbReference>
<protein>
    <recommendedName>
        <fullName evidence="2">DUF8215 domain-containing protein</fullName>
    </recommendedName>
</protein>
<gene>
    <name evidence="3" type="ORF">SAMN04488691_10645</name>
</gene>
<evidence type="ECO:0000256" key="1">
    <source>
        <dbReference type="SAM" id="Phobius"/>
    </source>
</evidence>
<feature type="domain" description="DUF8215" evidence="2">
    <location>
        <begin position="11"/>
        <end position="137"/>
    </location>
</feature>
<sequence>MAWGAITKTIKRVDRWLDQVFFAAWEVSVLVIPTLWMLLAATPHEAVSLSGLTALGVSSLAVGTFRGEYVPTGSWPRPGHLSTLPVRSAYYSLVVGGTSLLGAAAQVHFETFWVGVLVPTVVATGSLSLLPAVVDAVERIARASV</sequence>
<reference evidence="3 4" key="1">
    <citation type="submission" date="2016-10" db="EMBL/GenBank/DDBJ databases">
        <authorList>
            <person name="de Groot N.N."/>
        </authorList>
    </citation>
    <scope>NUCLEOTIDE SEQUENCE [LARGE SCALE GENOMIC DNA]</scope>
    <source>
        <strain evidence="3 4">CDM_5</strain>
    </source>
</reference>
<evidence type="ECO:0000259" key="2">
    <source>
        <dbReference type="Pfam" id="PF26650"/>
    </source>
</evidence>
<proteinExistence type="predicted"/>
<dbReference type="AlphaFoldDB" id="A0A1H7RKF3"/>
<dbReference type="InterPro" id="IPR058528">
    <property type="entry name" value="DUF8215"/>
</dbReference>
<accession>A0A1H7RKF3</accession>
<name>A0A1H7RKF3_HALLR</name>
<keyword evidence="1" id="KW-0472">Membrane</keyword>
<feature type="transmembrane region" description="Helical" evidence="1">
    <location>
        <begin position="20"/>
        <end position="41"/>
    </location>
</feature>
<feature type="transmembrane region" description="Helical" evidence="1">
    <location>
        <begin position="112"/>
        <end position="134"/>
    </location>
</feature>
<dbReference type="Pfam" id="PF26650">
    <property type="entry name" value="DUF8215"/>
    <property type="match status" value="1"/>
</dbReference>
<dbReference type="Proteomes" id="UP000183894">
    <property type="component" value="Unassembled WGS sequence"/>
</dbReference>
<feature type="transmembrane region" description="Helical" evidence="1">
    <location>
        <begin position="88"/>
        <end position="106"/>
    </location>
</feature>
<keyword evidence="1" id="KW-1133">Transmembrane helix</keyword>